<dbReference type="PANTHER" id="PTHR21568">
    <property type="entry name" value="TRNA PSEUDOURIDINE SYNTHASE PUS10"/>
    <property type="match status" value="1"/>
</dbReference>
<accession>A0A8J2RWN9</accession>
<dbReference type="GO" id="GO:0160148">
    <property type="term" value="F:tRNA pseudouridine(55) synthase activity"/>
    <property type="evidence" value="ECO:0007669"/>
    <property type="project" value="UniProtKB-EC"/>
</dbReference>
<dbReference type="EMBL" id="CAKKLH010000298">
    <property type="protein sequence ID" value="CAH0109989.1"/>
    <property type="molecule type" value="Genomic_DNA"/>
</dbReference>
<evidence type="ECO:0000256" key="2">
    <source>
        <dbReference type="ARBA" id="ARBA00012787"/>
    </source>
</evidence>
<reference evidence="10" key="1">
    <citation type="submission" date="2021-11" db="EMBL/GenBank/DDBJ databases">
        <authorList>
            <person name="Schell T."/>
        </authorList>
    </citation>
    <scope>NUCLEOTIDE SEQUENCE</scope>
    <source>
        <strain evidence="10">M5</strain>
    </source>
</reference>
<protein>
    <recommendedName>
        <fullName evidence="2">tRNA pseudouridine(55) synthase</fullName>
        <ecNumber evidence="2">5.4.99.25</ecNumber>
    </recommendedName>
    <alternativeName>
        <fullName evidence="7">tRNA pseudouridine 55 synthase</fullName>
    </alternativeName>
    <alternativeName>
        <fullName evidence="5">tRNA pseudouridylate synthase</fullName>
    </alternativeName>
    <alternativeName>
        <fullName evidence="6">tRNA-uridine isomerase</fullName>
    </alternativeName>
</protein>
<evidence type="ECO:0000313" key="10">
    <source>
        <dbReference type="EMBL" id="CAH0109989.1"/>
    </source>
</evidence>
<dbReference type="InterPro" id="IPR048742">
    <property type="entry name" value="Pus10_N_euk"/>
</dbReference>
<keyword evidence="11" id="KW-1185">Reference proteome</keyword>
<proteinExistence type="inferred from homology"/>
<dbReference type="Proteomes" id="UP000789390">
    <property type="component" value="Unassembled WGS sequence"/>
</dbReference>
<dbReference type="EC" id="5.4.99.25" evidence="2"/>
<dbReference type="InterPro" id="IPR020103">
    <property type="entry name" value="PsdUridine_synth_cat_dom_sf"/>
</dbReference>
<feature type="domain" description="Pus10 N-terminal eukaryotes" evidence="8">
    <location>
        <begin position="64"/>
        <end position="235"/>
    </location>
</feature>
<evidence type="ECO:0000256" key="1">
    <source>
        <dbReference type="ARBA" id="ARBA00009652"/>
    </source>
</evidence>
<evidence type="ECO:0000256" key="4">
    <source>
        <dbReference type="ARBA" id="ARBA00023235"/>
    </source>
</evidence>
<dbReference type="Pfam" id="PF21238">
    <property type="entry name" value="Pus10_C"/>
    <property type="match status" value="1"/>
</dbReference>
<keyword evidence="4" id="KW-0413">Isomerase</keyword>
<sequence>MASSPLPLTHEKFNLEIIEYIQDLGSCWRCAMRFTREREPEAYQRKIVDLKQEPEEKLLKTSPCVICLGLIQDQFINECITDEIAQHVIESDYDSPTFACMVSLPIAIMLREQAVWFLTTEKFPKLLSPNFTVDHVTSLKDVWKFVFSKMLEFKLKKKLAHSSSSFQIQVSVLYPDEISECGALVDMCPEKFKHRYKQTKIYQEGIFTRNAAHCVLAGMSSTNFQKFYSLKVPNVNAYYGAVQCFHTSRHIAGRYQKFSRKLCQTPWLIEGEKHMDTSIQELICQHLEPFFKTQSVKFSSSGREDVDVRTLGLGRPFAIELLDPHRTLFTQDEITQVQSSINSSTDAIQVRDLQLVSKEQLSRVKKKKQKIYRALCVTLDGSTLTAEDLIRINGITELVLMQKTPLRVLHRRPLAVRPRTVHEMKVTLLDDHPGHFILRLKTQAGTYVKEFVHGDFNRTVPNLCILLGRPVDIVALDVDAVELDWPPALFN</sequence>
<dbReference type="InterPro" id="IPR048741">
    <property type="entry name" value="Pus10-like_C"/>
</dbReference>
<keyword evidence="3" id="KW-0819">tRNA processing</keyword>
<dbReference type="FunFam" id="3.30.70.2510:FF:000001">
    <property type="entry name" value="tRNA pseudouridine synthase Pus10"/>
    <property type="match status" value="1"/>
</dbReference>
<dbReference type="Pfam" id="PF21237">
    <property type="entry name" value="Pus10_N_euk"/>
    <property type="match status" value="1"/>
</dbReference>
<evidence type="ECO:0000256" key="6">
    <source>
        <dbReference type="ARBA" id="ARBA00079393"/>
    </source>
</evidence>
<comment type="caution">
    <text evidence="10">The sequence shown here is derived from an EMBL/GenBank/DDBJ whole genome shotgun (WGS) entry which is preliminary data.</text>
</comment>
<dbReference type="Gene3D" id="3.30.70.2510">
    <property type="match status" value="1"/>
</dbReference>
<evidence type="ECO:0000256" key="5">
    <source>
        <dbReference type="ARBA" id="ARBA00075270"/>
    </source>
</evidence>
<evidence type="ECO:0000313" key="11">
    <source>
        <dbReference type="Proteomes" id="UP000789390"/>
    </source>
</evidence>
<dbReference type="OrthoDB" id="271937at2759"/>
<evidence type="ECO:0000256" key="3">
    <source>
        <dbReference type="ARBA" id="ARBA00022694"/>
    </source>
</evidence>
<organism evidence="10 11">
    <name type="scientific">Daphnia galeata</name>
    <dbReference type="NCBI Taxonomy" id="27404"/>
    <lineage>
        <taxon>Eukaryota</taxon>
        <taxon>Metazoa</taxon>
        <taxon>Ecdysozoa</taxon>
        <taxon>Arthropoda</taxon>
        <taxon>Crustacea</taxon>
        <taxon>Branchiopoda</taxon>
        <taxon>Diplostraca</taxon>
        <taxon>Cladocera</taxon>
        <taxon>Anomopoda</taxon>
        <taxon>Daphniidae</taxon>
        <taxon>Daphnia</taxon>
    </lineage>
</organism>
<name>A0A8J2RWN9_9CRUS</name>
<dbReference type="GO" id="GO:0031119">
    <property type="term" value="P:tRNA pseudouridine synthesis"/>
    <property type="evidence" value="ECO:0007669"/>
    <property type="project" value="UniProtKB-ARBA"/>
</dbReference>
<evidence type="ECO:0000259" key="8">
    <source>
        <dbReference type="Pfam" id="PF21237"/>
    </source>
</evidence>
<dbReference type="AlphaFoldDB" id="A0A8J2RWN9"/>
<dbReference type="PANTHER" id="PTHR21568:SF0">
    <property type="entry name" value="TRNA PSEUDOURIDINE SYNTHASE PUS10"/>
    <property type="match status" value="1"/>
</dbReference>
<dbReference type="FunFam" id="3.30.70.3190:FF:000001">
    <property type="entry name" value="tRNA pseudouridine synthase Pus10"/>
    <property type="match status" value="1"/>
</dbReference>
<evidence type="ECO:0000259" key="9">
    <source>
        <dbReference type="Pfam" id="PF21238"/>
    </source>
</evidence>
<dbReference type="InterPro" id="IPR039894">
    <property type="entry name" value="Pus10-like"/>
</dbReference>
<evidence type="ECO:0000256" key="7">
    <source>
        <dbReference type="ARBA" id="ARBA00083669"/>
    </source>
</evidence>
<dbReference type="GO" id="GO:0003723">
    <property type="term" value="F:RNA binding"/>
    <property type="evidence" value="ECO:0007669"/>
    <property type="project" value="InterPro"/>
</dbReference>
<comment type="similarity">
    <text evidence="1">Belongs to the pseudouridine synthase Pus10 family.</text>
</comment>
<dbReference type="SUPFAM" id="SSF55120">
    <property type="entry name" value="Pseudouridine synthase"/>
    <property type="match status" value="1"/>
</dbReference>
<dbReference type="Gene3D" id="3.30.70.3190">
    <property type="match status" value="1"/>
</dbReference>
<feature type="domain" description="Pus10-like C-terminal" evidence="9">
    <location>
        <begin position="251"/>
        <end position="482"/>
    </location>
</feature>
<gene>
    <name evidence="10" type="ORF">DGAL_LOCUS13482</name>
</gene>